<accession>A0AAF0C1N5</accession>
<dbReference type="AlphaFoldDB" id="A0AAF0C1N5"/>
<dbReference type="CDD" id="cd17569">
    <property type="entry name" value="REC_HupR-like"/>
    <property type="match status" value="1"/>
</dbReference>
<dbReference type="SUPFAM" id="SSF52172">
    <property type="entry name" value="CheY-like"/>
    <property type="match status" value="1"/>
</dbReference>
<evidence type="ECO:0000256" key="1">
    <source>
        <dbReference type="ARBA" id="ARBA00001946"/>
    </source>
</evidence>
<dbReference type="InterPro" id="IPR011006">
    <property type="entry name" value="CheY-like_superfamily"/>
</dbReference>
<evidence type="ECO:0000256" key="3">
    <source>
        <dbReference type="ARBA" id="ARBA00034247"/>
    </source>
</evidence>
<keyword evidence="4" id="KW-0597">Phosphoprotein</keyword>
<keyword evidence="8" id="KW-1185">Reference proteome</keyword>
<dbReference type="Pfam" id="PF00072">
    <property type="entry name" value="Response_reg"/>
    <property type="match status" value="1"/>
</dbReference>
<evidence type="ECO:0000313" key="7">
    <source>
        <dbReference type="EMBL" id="WDD96940.1"/>
    </source>
</evidence>
<evidence type="ECO:0000259" key="6">
    <source>
        <dbReference type="PROSITE" id="PS50887"/>
    </source>
</evidence>
<dbReference type="RefSeq" id="WP_053043375.1">
    <property type="nucleotide sequence ID" value="NZ_CP059735.1"/>
</dbReference>
<sequence length="405" mass="46262">MAVFDTKNVPDKADGTGEKPLIMLVDDEIENINVLSQLLAANFQVITGLNGSEAIDIIDNMADPGKIQLIISDQRMPKMTGVEFLEKVSDKIPDTIRIILTAFSDTQVIIDSVNKANIYKFITKPFDPVELLLTVKRGIEAFQMRQKLLAYSSHLEKLVIKRTEELKRKNRELVQALNTLEARSLNDQLTGTHNRHFLQKLMPQELTKFRREHQVDPKDDGYFGMMMLDIDYFKQVNDTYGHDAGDKVLIGFSQILKATCRTSDWIVRWGGEEFVIIARGLSFDGLHHLAERIRQNVELHEFDLGCEQRMLRTCSMGIVSFPFIKNQFDALSWQQTLNLADIALYLAKNNGRNAWVSLFAREISYHDGFYDNILSNLKTLIENNAIAYKTSLAQSSLKFNDIHTQ</sequence>
<dbReference type="InterPro" id="IPR043128">
    <property type="entry name" value="Rev_trsase/Diguanyl_cyclase"/>
</dbReference>
<reference evidence="7 8" key="1">
    <citation type="journal article" date="2015" name="Genome Announc.">
        <title>Draft Genome Sequences of Marine Isolates of Thalassomonas viridans and Thalassomonas actiniarum.</title>
        <authorList>
            <person name="Olonade I."/>
            <person name="van Zyl L.J."/>
            <person name="Trindade M."/>
        </authorList>
    </citation>
    <scope>NUCLEOTIDE SEQUENCE [LARGE SCALE GENOMIC DNA]</scope>
    <source>
        <strain evidence="7 8">A5K-106</strain>
    </source>
</reference>
<dbReference type="InterPro" id="IPR000160">
    <property type="entry name" value="GGDEF_dom"/>
</dbReference>
<dbReference type="CDD" id="cd01949">
    <property type="entry name" value="GGDEF"/>
    <property type="match status" value="1"/>
</dbReference>
<dbReference type="FunFam" id="3.30.70.270:FF:000001">
    <property type="entry name" value="Diguanylate cyclase domain protein"/>
    <property type="match status" value="1"/>
</dbReference>
<dbReference type="EMBL" id="CP059735">
    <property type="protein sequence ID" value="WDD96940.1"/>
    <property type="molecule type" value="Genomic_DNA"/>
</dbReference>
<protein>
    <recommendedName>
        <fullName evidence="2">diguanylate cyclase</fullName>
        <ecNumber evidence="2">2.7.7.65</ecNumber>
    </recommendedName>
</protein>
<dbReference type="Gene3D" id="3.40.50.2300">
    <property type="match status" value="1"/>
</dbReference>
<dbReference type="SMART" id="SM00267">
    <property type="entry name" value="GGDEF"/>
    <property type="match status" value="1"/>
</dbReference>
<dbReference type="InterPro" id="IPR029787">
    <property type="entry name" value="Nucleotide_cyclase"/>
</dbReference>
<proteinExistence type="predicted"/>
<evidence type="ECO:0000256" key="2">
    <source>
        <dbReference type="ARBA" id="ARBA00012528"/>
    </source>
</evidence>
<comment type="cofactor">
    <cofactor evidence="1">
        <name>Mg(2+)</name>
        <dbReference type="ChEBI" id="CHEBI:18420"/>
    </cofactor>
</comment>
<evidence type="ECO:0000313" key="8">
    <source>
        <dbReference type="Proteomes" id="UP000032568"/>
    </source>
</evidence>
<dbReference type="PROSITE" id="PS50887">
    <property type="entry name" value="GGDEF"/>
    <property type="match status" value="1"/>
</dbReference>
<dbReference type="GO" id="GO:1902201">
    <property type="term" value="P:negative regulation of bacterial-type flagellum-dependent cell motility"/>
    <property type="evidence" value="ECO:0007669"/>
    <property type="project" value="TreeGrafter"/>
</dbReference>
<dbReference type="PANTHER" id="PTHR45138:SF9">
    <property type="entry name" value="DIGUANYLATE CYCLASE DGCM-RELATED"/>
    <property type="match status" value="1"/>
</dbReference>
<feature type="domain" description="GGDEF" evidence="6">
    <location>
        <begin position="221"/>
        <end position="360"/>
    </location>
</feature>
<name>A0AAF0C1N5_9GAMM</name>
<dbReference type="NCBIfam" id="TIGR00254">
    <property type="entry name" value="GGDEF"/>
    <property type="match status" value="1"/>
</dbReference>
<dbReference type="Proteomes" id="UP000032568">
    <property type="component" value="Chromosome"/>
</dbReference>
<dbReference type="KEGG" id="tact:SG35_016420"/>
<reference evidence="7 8" key="2">
    <citation type="journal article" date="2022" name="Mar. Drugs">
        <title>Bioassay-Guided Fractionation Leads to the Detection of Cholic Acid Generated by the Rare Thalassomonas sp.</title>
        <authorList>
            <person name="Pheiffer F."/>
            <person name="Schneider Y.K."/>
            <person name="Hansen E.H."/>
            <person name="Andersen J.H."/>
            <person name="Isaksson J."/>
            <person name="Busche T."/>
            <person name="R C."/>
            <person name="Kalinowski J."/>
            <person name="Zyl L.V."/>
            <person name="Trindade M."/>
        </authorList>
    </citation>
    <scope>NUCLEOTIDE SEQUENCE [LARGE SCALE GENOMIC DNA]</scope>
    <source>
        <strain evidence="7 8">A5K-106</strain>
    </source>
</reference>
<dbReference type="SUPFAM" id="SSF55073">
    <property type="entry name" value="Nucleotide cyclase"/>
    <property type="match status" value="1"/>
</dbReference>
<dbReference type="InterPro" id="IPR001789">
    <property type="entry name" value="Sig_transdc_resp-reg_receiver"/>
</dbReference>
<evidence type="ECO:0000256" key="4">
    <source>
        <dbReference type="PROSITE-ProRule" id="PRU00169"/>
    </source>
</evidence>
<comment type="catalytic activity">
    <reaction evidence="3">
        <text>2 GTP = 3',3'-c-di-GMP + 2 diphosphate</text>
        <dbReference type="Rhea" id="RHEA:24898"/>
        <dbReference type="ChEBI" id="CHEBI:33019"/>
        <dbReference type="ChEBI" id="CHEBI:37565"/>
        <dbReference type="ChEBI" id="CHEBI:58805"/>
        <dbReference type="EC" id="2.7.7.65"/>
    </reaction>
</comment>
<dbReference type="GO" id="GO:0052621">
    <property type="term" value="F:diguanylate cyclase activity"/>
    <property type="evidence" value="ECO:0007669"/>
    <property type="project" value="UniProtKB-EC"/>
</dbReference>
<dbReference type="EC" id="2.7.7.65" evidence="2"/>
<organism evidence="7 8">
    <name type="scientific">Thalassomonas actiniarum</name>
    <dbReference type="NCBI Taxonomy" id="485447"/>
    <lineage>
        <taxon>Bacteria</taxon>
        <taxon>Pseudomonadati</taxon>
        <taxon>Pseudomonadota</taxon>
        <taxon>Gammaproteobacteria</taxon>
        <taxon>Alteromonadales</taxon>
        <taxon>Colwelliaceae</taxon>
        <taxon>Thalassomonas</taxon>
    </lineage>
</organism>
<dbReference type="GO" id="GO:0000160">
    <property type="term" value="P:phosphorelay signal transduction system"/>
    <property type="evidence" value="ECO:0007669"/>
    <property type="project" value="InterPro"/>
</dbReference>
<dbReference type="PANTHER" id="PTHR45138">
    <property type="entry name" value="REGULATORY COMPONENTS OF SENSORY TRANSDUCTION SYSTEM"/>
    <property type="match status" value="1"/>
</dbReference>
<gene>
    <name evidence="7" type="ORF">SG35_016420</name>
</gene>
<dbReference type="GO" id="GO:0043709">
    <property type="term" value="P:cell adhesion involved in single-species biofilm formation"/>
    <property type="evidence" value="ECO:0007669"/>
    <property type="project" value="TreeGrafter"/>
</dbReference>
<dbReference type="SMART" id="SM00448">
    <property type="entry name" value="REC"/>
    <property type="match status" value="1"/>
</dbReference>
<feature type="domain" description="Response regulatory" evidence="5">
    <location>
        <begin position="21"/>
        <end position="139"/>
    </location>
</feature>
<dbReference type="PROSITE" id="PS50110">
    <property type="entry name" value="RESPONSE_REGULATORY"/>
    <property type="match status" value="1"/>
</dbReference>
<dbReference type="Pfam" id="PF00990">
    <property type="entry name" value="GGDEF"/>
    <property type="match status" value="1"/>
</dbReference>
<feature type="modified residue" description="4-aspartylphosphate" evidence="4">
    <location>
        <position position="73"/>
    </location>
</feature>
<evidence type="ECO:0000259" key="5">
    <source>
        <dbReference type="PROSITE" id="PS50110"/>
    </source>
</evidence>
<dbReference type="GO" id="GO:0005886">
    <property type="term" value="C:plasma membrane"/>
    <property type="evidence" value="ECO:0007669"/>
    <property type="project" value="TreeGrafter"/>
</dbReference>
<dbReference type="Gene3D" id="3.30.70.270">
    <property type="match status" value="1"/>
</dbReference>
<dbReference type="InterPro" id="IPR050469">
    <property type="entry name" value="Diguanylate_Cyclase"/>
</dbReference>